<dbReference type="Gene3D" id="2.40.50.140">
    <property type="entry name" value="Nucleic acid-binding proteins"/>
    <property type="match status" value="1"/>
</dbReference>
<dbReference type="InterPro" id="IPR033454">
    <property type="entry name" value="RecG_wedge"/>
</dbReference>
<dbReference type="InterPro" id="IPR047112">
    <property type="entry name" value="RecG/Mfd"/>
</dbReference>
<dbReference type="PANTHER" id="PTHR47964">
    <property type="entry name" value="ATP-DEPENDENT DNA HELICASE HOMOLOG RECG, CHLOROPLASTIC"/>
    <property type="match status" value="1"/>
</dbReference>
<feature type="domain" description="RecG wedge" evidence="3">
    <location>
        <begin position="11"/>
        <end position="158"/>
    </location>
</feature>
<organism evidence="4">
    <name type="scientific">Streptococcus infantis SK1302</name>
    <dbReference type="NCBI Taxonomy" id="871237"/>
    <lineage>
        <taxon>Bacteria</taxon>
        <taxon>Bacillati</taxon>
        <taxon>Bacillota</taxon>
        <taxon>Bacilli</taxon>
        <taxon>Lactobacillales</taxon>
        <taxon>Streptococcaceae</taxon>
        <taxon>Streptococcus</taxon>
    </lineage>
</organism>
<dbReference type="SUPFAM" id="SSF50249">
    <property type="entry name" value="Nucleic acid-binding proteins"/>
    <property type="match status" value="1"/>
</dbReference>
<evidence type="ECO:0000259" key="3">
    <source>
        <dbReference type="Pfam" id="PF17191"/>
    </source>
</evidence>
<gene>
    <name evidence="4" type="ORF">SIN_0205</name>
</gene>
<protein>
    <submittedName>
        <fullName evidence="4">ATP-dependent DNA helicase RecG</fullName>
        <ecNumber evidence="4">3.6.1.-</ecNumber>
    </submittedName>
</protein>
<dbReference type="Pfam" id="PF17191">
    <property type="entry name" value="RecG_wedge"/>
    <property type="match status" value="1"/>
</dbReference>
<name>A0ABN0B6Z7_9STRE</name>
<keyword evidence="2 4" id="KW-0547">Nucleotide-binding</keyword>
<dbReference type="GO" id="GO:0016787">
    <property type="term" value="F:hydrolase activity"/>
    <property type="evidence" value="ECO:0007669"/>
    <property type="project" value="UniProtKB-KW"/>
</dbReference>
<dbReference type="GO" id="GO:0004386">
    <property type="term" value="F:helicase activity"/>
    <property type="evidence" value="ECO:0007669"/>
    <property type="project" value="UniProtKB-KW"/>
</dbReference>
<keyword evidence="2 4" id="KW-0067">ATP-binding</keyword>
<evidence type="ECO:0000256" key="2">
    <source>
        <dbReference type="ARBA" id="ARBA00022806"/>
    </source>
</evidence>
<comment type="caution">
    <text evidence="4">The sequence shown here is derived from an EMBL/GenBank/DDBJ whole genome shotgun (WGS) entry which is preliminary data.</text>
</comment>
<dbReference type="InterPro" id="IPR012340">
    <property type="entry name" value="NA-bd_OB-fold"/>
</dbReference>
<dbReference type="EC" id="3.6.1.-" evidence="4"/>
<evidence type="ECO:0000313" key="4">
    <source>
        <dbReference type="EMBL" id="EFO55049.1"/>
    </source>
</evidence>
<accession>A0ABN0B6Z7</accession>
<proteinExistence type="predicted"/>
<keyword evidence="1 4" id="KW-0378">Hydrolase</keyword>
<keyword evidence="2 4" id="KW-0347">Helicase</keyword>
<dbReference type="PANTHER" id="PTHR47964:SF1">
    <property type="entry name" value="ATP-DEPENDENT DNA HELICASE HOMOLOG RECG, CHLOROPLASTIC"/>
    <property type="match status" value="1"/>
</dbReference>
<dbReference type="EMBL" id="AEDY01000020">
    <property type="protein sequence ID" value="EFO55049.1"/>
    <property type="molecule type" value="Genomic_DNA"/>
</dbReference>
<reference evidence="4" key="1">
    <citation type="submission" date="2010-09" db="EMBL/GenBank/DDBJ databases">
        <authorList>
            <person name="Daugherty S.C."/>
            <person name="Kilian M."/>
            <person name="Tettelin H."/>
        </authorList>
    </citation>
    <scope>NUCLEOTIDE SEQUENCE [LARGE SCALE GENOMIC DNA]</scope>
    <source>
        <strain evidence="4">SK1302</strain>
    </source>
</reference>
<evidence type="ECO:0000256" key="1">
    <source>
        <dbReference type="ARBA" id="ARBA00022801"/>
    </source>
</evidence>
<sequence>MNLHQPLHVLPGVGPKSAEKYAKLGIENLQDLLLYFPFRYEDFKTKQVLELEDGEKAVLSGQVVTPASVQYYGFKRNHLRFSLKQGEVVFAVNFFNQPYLADKIELGATLAVFGKWDRAKASLTGMKVLAQVEDDLQPVYRLAQGVSQAGLVKVIKTAFDQGLDLLIEENIPQSLLDKYKLMSRCQAVRAMHFPKDLAEYKQALRRIKFEELFYFQMQLQTLKSEIRFTEVDWS</sequence>